<accession>A0AA91T346</accession>
<feature type="transmembrane region" description="Helical" evidence="1">
    <location>
        <begin position="7"/>
        <end position="27"/>
    </location>
</feature>
<protein>
    <submittedName>
        <fullName evidence="2">Uncharacterized protein</fullName>
    </submittedName>
</protein>
<keyword evidence="1" id="KW-0472">Membrane</keyword>
<gene>
    <name evidence="2" type="ORF">A9F13_03g00066</name>
</gene>
<organism evidence="2 3">
    <name type="scientific">Clavispora lusitaniae</name>
    <name type="common">Candida lusitaniae</name>
    <dbReference type="NCBI Taxonomy" id="36911"/>
    <lineage>
        <taxon>Eukaryota</taxon>
        <taxon>Fungi</taxon>
        <taxon>Dikarya</taxon>
        <taxon>Ascomycota</taxon>
        <taxon>Saccharomycotina</taxon>
        <taxon>Pichiomycetes</taxon>
        <taxon>Metschnikowiaceae</taxon>
        <taxon>Clavispora</taxon>
    </lineage>
</organism>
<name>A0AA91T346_CLALS</name>
<dbReference type="KEGG" id="clus:A9F13_03g00066"/>
<reference evidence="2 3" key="1">
    <citation type="submission" date="2017-04" db="EMBL/GenBank/DDBJ databases">
        <title>Draft genome of the yeast Clavispora lusitaniae type strain CBS 6936.</title>
        <authorList>
            <person name="Durrens P."/>
            <person name="Klopp C."/>
            <person name="Biteau N."/>
            <person name="Fitton-Ouhabi V."/>
            <person name="Dementhon K."/>
            <person name="Accoceberry I."/>
            <person name="Sherman D.J."/>
            <person name="Noel T."/>
        </authorList>
    </citation>
    <scope>NUCLEOTIDE SEQUENCE [LARGE SCALE GENOMIC DNA]</scope>
    <source>
        <strain evidence="2 3">CBS 6936</strain>
    </source>
</reference>
<evidence type="ECO:0000313" key="3">
    <source>
        <dbReference type="Proteomes" id="UP000195602"/>
    </source>
</evidence>
<evidence type="ECO:0000313" key="2">
    <source>
        <dbReference type="EMBL" id="OVF09889.1"/>
    </source>
</evidence>
<sequence length="302" mass="33139">MLRITTYGVLFILIPSIIAIDFLSWILTPASTAQGILSLIAGVGFFAPVIVEDVYTNCWRQQNGGQGFIFSFQCSKAVDRASAAFLIGAKGFGYSTGWYGLEEHGVNYVATTNADGTLLYHIDLTHPLSKRIDDDDTNMTTFSFENITLAMPTDLAGKYLSDFVGVAFSEHNDTHAMPVHVVRYSKNAGMRIDFILSEQDDGYNSDVVPLNGYSAGNYYKPGGYYTTGGSMVLACQYTLGHESGNQHVESFESAGKGSLLHSRMVAYYGYMGPTSKLKCDSKVYSYAETQDSWRVWDDVGSS</sequence>
<keyword evidence="1" id="KW-1133">Transmembrane helix</keyword>
<dbReference type="Proteomes" id="UP000195602">
    <property type="component" value="Unassembled WGS sequence"/>
</dbReference>
<evidence type="ECO:0000256" key="1">
    <source>
        <dbReference type="SAM" id="Phobius"/>
    </source>
</evidence>
<keyword evidence="1" id="KW-0812">Transmembrane</keyword>
<proteinExistence type="predicted"/>
<comment type="caution">
    <text evidence="2">The sequence shown here is derived from an EMBL/GenBank/DDBJ whole genome shotgun (WGS) entry which is preliminary data.</text>
</comment>
<dbReference type="EMBL" id="LYUB02000003">
    <property type="protein sequence ID" value="OVF09889.1"/>
    <property type="molecule type" value="Genomic_DNA"/>
</dbReference>
<dbReference type="AlphaFoldDB" id="A0AA91T346"/>